<feature type="non-terminal residue" evidence="1">
    <location>
        <position position="1"/>
    </location>
</feature>
<sequence length="139" mass="15420">FVSVGPEPLDLRQLVDFVREGSAGAIATFSGTTRDTFTVDGTTKKVLRLDYESYTPMAILHLHRLMTTSRTQHPSLSKIAIAHRTGTVPVGEESVIIAASSPHRRDALEAVGWMIDELKRTVPIWKKEVYEDGSVWKGN</sequence>
<evidence type="ECO:0000313" key="1">
    <source>
        <dbReference type="EMBL" id="RKO91973.1"/>
    </source>
</evidence>
<dbReference type="OrthoDB" id="5531344at2759"/>
<keyword evidence="2" id="KW-1185">Reference proteome</keyword>
<dbReference type="Pfam" id="PF02391">
    <property type="entry name" value="MoaE"/>
    <property type="match status" value="1"/>
</dbReference>
<proteinExistence type="predicted"/>
<accession>A0A4P9WJ65</accession>
<organism evidence="1 2">
    <name type="scientific">Blyttiomyces helicus</name>
    <dbReference type="NCBI Taxonomy" id="388810"/>
    <lineage>
        <taxon>Eukaryota</taxon>
        <taxon>Fungi</taxon>
        <taxon>Fungi incertae sedis</taxon>
        <taxon>Chytridiomycota</taxon>
        <taxon>Chytridiomycota incertae sedis</taxon>
        <taxon>Chytridiomycetes</taxon>
        <taxon>Chytridiomycetes incertae sedis</taxon>
        <taxon>Blyttiomyces</taxon>
    </lineage>
</organism>
<gene>
    <name evidence="1" type="ORF">BDK51DRAFT_7004</name>
</gene>
<dbReference type="GO" id="GO:0006777">
    <property type="term" value="P:Mo-molybdopterin cofactor biosynthetic process"/>
    <property type="evidence" value="ECO:0007669"/>
    <property type="project" value="InterPro"/>
</dbReference>
<protein>
    <submittedName>
        <fullName evidence="1">Molybdopterin biosynthesis MoaE</fullName>
    </submittedName>
</protein>
<reference evidence="2" key="1">
    <citation type="journal article" date="2018" name="Nat. Microbiol.">
        <title>Leveraging single-cell genomics to expand the fungal tree of life.</title>
        <authorList>
            <person name="Ahrendt S.R."/>
            <person name="Quandt C.A."/>
            <person name="Ciobanu D."/>
            <person name="Clum A."/>
            <person name="Salamov A."/>
            <person name="Andreopoulos B."/>
            <person name="Cheng J.F."/>
            <person name="Woyke T."/>
            <person name="Pelin A."/>
            <person name="Henrissat B."/>
            <person name="Reynolds N.K."/>
            <person name="Benny G.L."/>
            <person name="Smith M.E."/>
            <person name="James T.Y."/>
            <person name="Grigoriev I.V."/>
        </authorList>
    </citation>
    <scope>NUCLEOTIDE SEQUENCE [LARGE SCALE GENOMIC DNA]</scope>
</reference>
<dbReference type="InterPro" id="IPR036563">
    <property type="entry name" value="MoaE_sf"/>
</dbReference>
<name>A0A4P9WJ65_9FUNG</name>
<dbReference type="AlphaFoldDB" id="A0A4P9WJ65"/>
<dbReference type="Gene3D" id="3.90.1170.40">
    <property type="entry name" value="Molybdopterin biosynthesis MoaE subunit"/>
    <property type="match status" value="1"/>
</dbReference>
<dbReference type="InterPro" id="IPR003448">
    <property type="entry name" value="Mopterin_biosynth_MoaE"/>
</dbReference>
<dbReference type="CDD" id="cd00756">
    <property type="entry name" value="MoaE"/>
    <property type="match status" value="1"/>
</dbReference>
<evidence type="ECO:0000313" key="2">
    <source>
        <dbReference type="Proteomes" id="UP000269721"/>
    </source>
</evidence>
<dbReference type="SUPFAM" id="SSF54690">
    <property type="entry name" value="Molybdopterin synthase subunit MoaE"/>
    <property type="match status" value="1"/>
</dbReference>
<dbReference type="PANTHER" id="PTHR23404">
    <property type="entry name" value="MOLYBDOPTERIN SYNTHASE RELATED"/>
    <property type="match status" value="1"/>
</dbReference>
<dbReference type="EMBL" id="KZ994821">
    <property type="protein sequence ID" value="RKO91973.1"/>
    <property type="molecule type" value="Genomic_DNA"/>
</dbReference>
<feature type="non-terminal residue" evidence="1">
    <location>
        <position position="139"/>
    </location>
</feature>
<dbReference type="Proteomes" id="UP000269721">
    <property type="component" value="Unassembled WGS sequence"/>
</dbReference>